<proteinExistence type="predicted"/>
<evidence type="ECO:0000313" key="2">
    <source>
        <dbReference type="EMBL" id="KAK3316449.1"/>
    </source>
</evidence>
<protein>
    <submittedName>
        <fullName evidence="2">Uncharacterized protein</fullName>
    </submittedName>
</protein>
<sequence>MPEGPERGQSPPPERQSGKQLSDTPGTGQGTDDASNKEQSNKSALDSLTSNPKGPLDDAVTEKFAKNTKMSE</sequence>
<evidence type="ECO:0000256" key="1">
    <source>
        <dbReference type="SAM" id="MobiDB-lite"/>
    </source>
</evidence>
<feature type="compositionally biased region" description="Polar residues" evidence="1">
    <location>
        <begin position="41"/>
        <end position="52"/>
    </location>
</feature>
<reference evidence="2" key="2">
    <citation type="submission" date="2023-06" db="EMBL/GenBank/DDBJ databases">
        <authorList>
            <consortium name="Lawrence Berkeley National Laboratory"/>
            <person name="Haridas S."/>
            <person name="Hensen N."/>
            <person name="Bonometti L."/>
            <person name="Westerberg I."/>
            <person name="Brannstrom I.O."/>
            <person name="Guillou S."/>
            <person name="Cros-Aarteil S."/>
            <person name="Calhoun S."/>
            <person name="Kuo A."/>
            <person name="Mondo S."/>
            <person name="Pangilinan J."/>
            <person name="Riley R."/>
            <person name="Labutti K."/>
            <person name="Andreopoulos B."/>
            <person name="Lipzen A."/>
            <person name="Chen C."/>
            <person name="Yanf M."/>
            <person name="Daum C."/>
            <person name="Ng V."/>
            <person name="Clum A."/>
            <person name="Steindorff A."/>
            <person name="Ohm R."/>
            <person name="Martin F."/>
            <person name="Silar P."/>
            <person name="Natvig D."/>
            <person name="Lalanne C."/>
            <person name="Gautier V."/>
            <person name="Ament-Velasquez S.L."/>
            <person name="Kruys A."/>
            <person name="Hutchinson M.I."/>
            <person name="Powell A.J."/>
            <person name="Barry K."/>
            <person name="Miller A.N."/>
            <person name="Grigoriev I.V."/>
            <person name="Debuchy R."/>
            <person name="Gladieux P."/>
            <person name="Thoren M.H."/>
            <person name="Johannesson H."/>
        </authorList>
    </citation>
    <scope>NUCLEOTIDE SEQUENCE</scope>
    <source>
        <strain evidence="2">CBS 118394</strain>
    </source>
</reference>
<dbReference type="AlphaFoldDB" id="A0AAE0I0R4"/>
<comment type="caution">
    <text evidence="2">The sequence shown here is derived from an EMBL/GenBank/DDBJ whole genome shotgun (WGS) entry which is preliminary data.</text>
</comment>
<organism evidence="2 3">
    <name type="scientific">Apodospora peruviana</name>
    <dbReference type="NCBI Taxonomy" id="516989"/>
    <lineage>
        <taxon>Eukaryota</taxon>
        <taxon>Fungi</taxon>
        <taxon>Dikarya</taxon>
        <taxon>Ascomycota</taxon>
        <taxon>Pezizomycotina</taxon>
        <taxon>Sordariomycetes</taxon>
        <taxon>Sordariomycetidae</taxon>
        <taxon>Sordariales</taxon>
        <taxon>Lasiosphaeriaceae</taxon>
        <taxon>Apodospora</taxon>
    </lineage>
</organism>
<feature type="region of interest" description="Disordered" evidence="1">
    <location>
        <begin position="1"/>
        <end position="72"/>
    </location>
</feature>
<evidence type="ECO:0000313" key="3">
    <source>
        <dbReference type="Proteomes" id="UP001283341"/>
    </source>
</evidence>
<gene>
    <name evidence="2" type="ORF">B0H66DRAFT_561336</name>
</gene>
<feature type="compositionally biased region" description="Basic and acidic residues" evidence="1">
    <location>
        <begin position="60"/>
        <end position="72"/>
    </location>
</feature>
<feature type="compositionally biased region" description="Polar residues" evidence="1">
    <location>
        <begin position="18"/>
        <end position="33"/>
    </location>
</feature>
<keyword evidence="3" id="KW-1185">Reference proteome</keyword>
<reference evidence="2" key="1">
    <citation type="journal article" date="2023" name="Mol. Phylogenet. Evol.">
        <title>Genome-scale phylogeny and comparative genomics of the fungal order Sordariales.</title>
        <authorList>
            <person name="Hensen N."/>
            <person name="Bonometti L."/>
            <person name="Westerberg I."/>
            <person name="Brannstrom I.O."/>
            <person name="Guillou S."/>
            <person name="Cros-Aarteil S."/>
            <person name="Calhoun S."/>
            <person name="Haridas S."/>
            <person name="Kuo A."/>
            <person name="Mondo S."/>
            <person name="Pangilinan J."/>
            <person name="Riley R."/>
            <person name="LaButti K."/>
            <person name="Andreopoulos B."/>
            <person name="Lipzen A."/>
            <person name="Chen C."/>
            <person name="Yan M."/>
            <person name="Daum C."/>
            <person name="Ng V."/>
            <person name="Clum A."/>
            <person name="Steindorff A."/>
            <person name="Ohm R.A."/>
            <person name="Martin F."/>
            <person name="Silar P."/>
            <person name="Natvig D.O."/>
            <person name="Lalanne C."/>
            <person name="Gautier V."/>
            <person name="Ament-Velasquez S.L."/>
            <person name="Kruys A."/>
            <person name="Hutchinson M.I."/>
            <person name="Powell A.J."/>
            <person name="Barry K."/>
            <person name="Miller A.N."/>
            <person name="Grigoriev I.V."/>
            <person name="Debuchy R."/>
            <person name="Gladieux P."/>
            <person name="Hiltunen Thoren M."/>
            <person name="Johannesson H."/>
        </authorList>
    </citation>
    <scope>NUCLEOTIDE SEQUENCE</scope>
    <source>
        <strain evidence="2">CBS 118394</strain>
    </source>
</reference>
<accession>A0AAE0I0R4</accession>
<dbReference type="Proteomes" id="UP001283341">
    <property type="component" value="Unassembled WGS sequence"/>
</dbReference>
<dbReference type="EMBL" id="JAUEDM010000005">
    <property type="protein sequence ID" value="KAK3316449.1"/>
    <property type="molecule type" value="Genomic_DNA"/>
</dbReference>
<name>A0AAE0I0R4_9PEZI</name>